<dbReference type="InterPro" id="IPR015897">
    <property type="entry name" value="CHK_kinase-like"/>
</dbReference>
<dbReference type="PANTHER" id="PTHR11012:SF30">
    <property type="entry name" value="PROTEIN KINASE-LIKE DOMAIN-CONTAINING"/>
    <property type="match status" value="1"/>
</dbReference>
<gene>
    <name evidence="2" type="ORF">B7P43_G10624</name>
</gene>
<keyword evidence="3" id="KW-1185">Reference proteome</keyword>
<dbReference type="OrthoDB" id="190089at2759"/>
<evidence type="ECO:0000313" key="2">
    <source>
        <dbReference type="EMBL" id="PNF33252.1"/>
    </source>
</evidence>
<feature type="domain" description="CHK kinase-like" evidence="1">
    <location>
        <begin position="167"/>
        <end position="376"/>
    </location>
</feature>
<protein>
    <recommendedName>
        <fullName evidence="1">CHK kinase-like domain-containing protein</fullName>
    </recommendedName>
</protein>
<dbReference type="EMBL" id="NEVH01009381">
    <property type="protein sequence ID" value="PNF33252.1"/>
    <property type="molecule type" value="Genomic_DNA"/>
</dbReference>
<proteinExistence type="predicted"/>
<dbReference type="Proteomes" id="UP000235965">
    <property type="component" value="Unassembled WGS sequence"/>
</dbReference>
<evidence type="ECO:0000313" key="3">
    <source>
        <dbReference type="Proteomes" id="UP000235965"/>
    </source>
</evidence>
<dbReference type="Pfam" id="PF02958">
    <property type="entry name" value="EcKL"/>
    <property type="match status" value="1"/>
</dbReference>
<organism evidence="2 3">
    <name type="scientific">Cryptotermes secundus</name>
    <dbReference type="NCBI Taxonomy" id="105785"/>
    <lineage>
        <taxon>Eukaryota</taxon>
        <taxon>Metazoa</taxon>
        <taxon>Ecdysozoa</taxon>
        <taxon>Arthropoda</taxon>
        <taxon>Hexapoda</taxon>
        <taxon>Insecta</taxon>
        <taxon>Pterygota</taxon>
        <taxon>Neoptera</taxon>
        <taxon>Polyneoptera</taxon>
        <taxon>Dictyoptera</taxon>
        <taxon>Blattodea</taxon>
        <taxon>Blattoidea</taxon>
        <taxon>Termitoidae</taxon>
        <taxon>Kalotermitidae</taxon>
        <taxon>Cryptotermitinae</taxon>
        <taxon>Cryptotermes</taxon>
    </lineage>
</organism>
<accession>A0A2J7QXD9</accession>
<dbReference type="PANTHER" id="PTHR11012">
    <property type="entry name" value="PROTEIN KINASE-LIKE DOMAIN-CONTAINING"/>
    <property type="match status" value="1"/>
</dbReference>
<comment type="caution">
    <text evidence="2">The sequence shown here is derived from an EMBL/GenBank/DDBJ whole genome shotgun (WGS) entry which is preliminary data.</text>
</comment>
<dbReference type="Gene3D" id="3.90.1200.10">
    <property type="match status" value="1"/>
</dbReference>
<sequence>MAHHYSNLQLEDNLKKIKQTINAEVPTYLKTTAGYSTKNCYRRRKPAYKVLNCSVKLLDQFKLGFHAASVMYEAEINLEDNENQNVHFVLVKTMPANAMIRSIMNSADQFFNESKIYSEMVPLLLQTCAAPSYEDMKAERSSSNLTAAYDLFPKCYYVSSDPEKGMIMLQDLRKLGYKIGGDEMMLMDYEHIVVALEGLARFHAMSYAMKKKDLRKYEEYIVTQIRDARRFMKKQATLESMDEGYSRFLRYSTMLLLDKFEEMQLNEGGLYTEKINRLMERIDNISELMSELLSPDEPLAVLCHGDFNRNNMLFRYDSNNRPSGVKFFDFQNPYYASPTIDLSFFMFVNASPELWATCWDDIFSTYHRNLLDAISEFLNCPQEALHPEFSLEAFKHQFSKYCLYGFMLATSFIIGQAAHPDRVKAFDMFSDGVPSMEEMDSLTKENVELARDEVIDRVLSLTQELLNKISL</sequence>
<dbReference type="AlphaFoldDB" id="A0A2J7QXD9"/>
<evidence type="ECO:0000259" key="1">
    <source>
        <dbReference type="SMART" id="SM00587"/>
    </source>
</evidence>
<dbReference type="InterPro" id="IPR004119">
    <property type="entry name" value="EcKL"/>
</dbReference>
<dbReference type="SMART" id="SM00587">
    <property type="entry name" value="CHK"/>
    <property type="match status" value="1"/>
</dbReference>
<dbReference type="SUPFAM" id="SSF56112">
    <property type="entry name" value="Protein kinase-like (PK-like)"/>
    <property type="match status" value="1"/>
</dbReference>
<reference evidence="2 3" key="1">
    <citation type="submission" date="2017-12" db="EMBL/GenBank/DDBJ databases">
        <title>Hemimetabolous genomes reveal molecular basis of termite eusociality.</title>
        <authorList>
            <person name="Harrison M.C."/>
            <person name="Jongepier E."/>
            <person name="Robertson H.M."/>
            <person name="Arning N."/>
            <person name="Bitard-Feildel T."/>
            <person name="Chao H."/>
            <person name="Childers C.P."/>
            <person name="Dinh H."/>
            <person name="Doddapaneni H."/>
            <person name="Dugan S."/>
            <person name="Gowin J."/>
            <person name="Greiner C."/>
            <person name="Han Y."/>
            <person name="Hu H."/>
            <person name="Hughes D.S.T."/>
            <person name="Huylmans A.-K."/>
            <person name="Kemena C."/>
            <person name="Kremer L.P.M."/>
            <person name="Lee S.L."/>
            <person name="Lopez-Ezquerra A."/>
            <person name="Mallet L."/>
            <person name="Monroy-Kuhn J.M."/>
            <person name="Moser A."/>
            <person name="Murali S.C."/>
            <person name="Muzny D.M."/>
            <person name="Otani S."/>
            <person name="Piulachs M.-D."/>
            <person name="Poelchau M."/>
            <person name="Qu J."/>
            <person name="Schaub F."/>
            <person name="Wada-Katsumata A."/>
            <person name="Worley K.C."/>
            <person name="Xie Q."/>
            <person name="Ylla G."/>
            <person name="Poulsen M."/>
            <person name="Gibbs R.A."/>
            <person name="Schal C."/>
            <person name="Richards S."/>
            <person name="Belles X."/>
            <person name="Korb J."/>
            <person name="Bornberg-Bauer E."/>
        </authorList>
    </citation>
    <scope>NUCLEOTIDE SEQUENCE [LARGE SCALE GENOMIC DNA]</scope>
    <source>
        <tissue evidence="2">Whole body</tissue>
    </source>
</reference>
<dbReference type="InterPro" id="IPR011009">
    <property type="entry name" value="Kinase-like_dom_sf"/>
</dbReference>
<dbReference type="InParanoid" id="A0A2J7QXD9"/>
<name>A0A2J7QXD9_9NEOP</name>